<feature type="binding site" evidence="6">
    <location>
        <position position="141"/>
    </location>
    <ligand>
        <name>Zn(2+)</name>
        <dbReference type="ChEBI" id="CHEBI:29105"/>
        <label>2</label>
    </ligand>
</feature>
<dbReference type="PIRSF" id="PIRSF001359">
    <property type="entry name" value="F_bP_aldolase_II"/>
    <property type="match status" value="1"/>
</dbReference>
<dbReference type="Proteomes" id="UP000264215">
    <property type="component" value="Unassembled WGS sequence"/>
</dbReference>
<dbReference type="PANTHER" id="PTHR30304">
    <property type="entry name" value="D-TAGATOSE-1,6-BISPHOSPHATE ALDOLASE"/>
    <property type="match status" value="1"/>
</dbReference>
<organism evidence="9 11">
    <name type="scientific">Mesotoga infera</name>
    <dbReference type="NCBI Taxonomy" id="1236046"/>
    <lineage>
        <taxon>Bacteria</taxon>
        <taxon>Thermotogati</taxon>
        <taxon>Thermotogota</taxon>
        <taxon>Thermotogae</taxon>
        <taxon>Kosmotogales</taxon>
        <taxon>Kosmotogaceae</taxon>
        <taxon>Mesotoga</taxon>
    </lineage>
</organism>
<name>A0A101I9U9_9BACT</name>
<dbReference type="EMBL" id="LGGH01000003">
    <property type="protein sequence ID" value="KUK68636.1"/>
    <property type="molecule type" value="Genomic_DNA"/>
</dbReference>
<dbReference type="Gene3D" id="3.20.20.70">
    <property type="entry name" value="Aldolase class I"/>
    <property type="match status" value="1"/>
</dbReference>
<reference evidence="9" key="1">
    <citation type="journal article" date="2015" name="MBio">
        <title>Genome-resolved metagenomic analysis reveals roles for candidate phyla and other microbial community members in biogeochemical transformations in oil reservoirs.</title>
        <authorList>
            <person name="Hu P."/>
            <person name="Tom L."/>
            <person name="Singh A."/>
            <person name="Thomas B.C."/>
            <person name="Baker B.J."/>
            <person name="Piceno Y.M."/>
            <person name="Andersen G.L."/>
            <person name="Banfield J.F."/>
        </authorList>
    </citation>
    <scope>NUCLEOTIDE SEQUENCE [LARGE SCALE GENOMIC DNA]</scope>
    <source>
        <strain evidence="8">46_47</strain>
        <strain evidence="9">46_70</strain>
    </source>
</reference>
<dbReference type="InterPro" id="IPR000771">
    <property type="entry name" value="FBA_II"/>
</dbReference>
<reference evidence="10 11" key="2">
    <citation type="journal article" date="2015" name="MBio">
        <title>Genome-Resolved Metagenomic Analysis Reveals Roles for Candidate Phyla and Other Microbial Community Members in Biogeochemical Transformations in Oil Reservoirs.</title>
        <authorList>
            <person name="Hu P."/>
            <person name="Tom L."/>
            <person name="Singh A."/>
            <person name="Thomas B.C."/>
            <person name="Baker B.J."/>
            <person name="Piceno Y.M."/>
            <person name="Andersen G.L."/>
            <person name="Banfield J.F."/>
        </authorList>
    </citation>
    <scope>NUCLEOTIDE SEQUENCE [LARGE SCALE GENOMIC DNA]</scope>
</reference>
<keyword evidence="2 6" id="KW-0862">Zinc</keyword>
<evidence type="ECO:0000313" key="8">
    <source>
        <dbReference type="EMBL" id="KUK68636.1"/>
    </source>
</evidence>
<sequence>MPYVNTKDILEKANKEFYAVPALNINNLEFLHAIVDAGVEEHSPVIIETSEGAIKYAGNGDAKLGARLFVSMVKGYADTVEIPISLHVDHGKNFDILMAAIQSGYSSVMIDASEYPFEKNVNETKKIVEIAHSLGVSVEAELGRLVGIEDNVVVESHEAALVDPYEAKRFVEETGIDFLAPAIGTSHGAFKFKGEARLDFERLKKVKELTGLPLVLHGASSVPEEVKNLAEKYGADFKGAKGVPGEILAESVRYGINKVNTDTDLRMAFIASLREFLAKNPGEFDPRKYFKTPKELVKNVIKARMRLLGCSNKA</sequence>
<feature type="binding site" evidence="5">
    <location>
        <position position="188"/>
    </location>
    <ligand>
        <name>dihydroxyacetone phosphate</name>
        <dbReference type="ChEBI" id="CHEBI:57642"/>
    </ligand>
</feature>
<comment type="cofactor">
    <cofactor evidence="6">
        <name>Zn(2+)</name>
        <dbReference type="ChEBI" id="CHEBI:29105"/>
    </cofactor>
    <text evidence="6">Binds 2 Zn(2+) ions per subunit. One is catalytic and the other provides a structural contribution.</text>
</comment>
<evidence type="ECO:0000256" key="5">
    <source>
        <dbReference type="PIRSR" id="PIRSR001359-2"/>
    </source>
</evidence>
<dbReference type="NCBIfam" id="TIGR01859">
    <property type="entry name" value="fruc_bis_ald"/>
    <property type="match status" value="1"/>
</dbReference>
<proteinExistence type="predicted"/>
<evidence type="ECO:0000256" key="2">
    <source>
        <dbReference type="ARBA" id="ARBA00022833"/>
    </source>
</evidence>
<keyword evidence="3" id="KW-0456">Lyase</keyword>
<dbReference type="InterPro" id="IPR013785">
    <property type="entry name" value="Aldolase_TIM"/>
</dbReference>
<dbReference type="GO" id="GO:0008270">
    <property type="term" value="F:zinc ion binding"/>
    <property type="evidence" value="ECO:0007669"/>
    <property type="project" value="InterPro"/>
</dbReference>
<evidence type="ECO:0000256" key="6">
    <source>
        <dbReference type="PIRSR" id="PIRSR001359-3"/>
    </source>
</evidence>
<dbReference type="SUPFAM" id="SSF51569">
    <property type="entry name" value="Aldolase"/>
    <property type="match status" value="1"/>
</dbReference>
<feature type="binding site" evidence="6">
    <location>
        <position position="217"/>
    </location>
    <ligand>
        <name>Zn(2+)</name>
        <dbReference type="ChEBI" id="CHEBI:29105"/>
        <label>1</label>
        <note>catalytic</note>
    </ligand>
</feature>
<evidence type="ECO:0000313" key="10">
    <source>
        <dbReference type="Proteomes" id="UP000054260"/>
    </source>
</evidence>
<dbReference type="Pfam" id="PF01116">
    <property type="entry name" value="F_bP_aldolase"/>
    <property type="match status" value="1"/>
</dbReference>
<evidence type="ECO:0000313" key="11">
    <source>
        <dbReference type="Proteomes" id="UP000055014"/>
    </source>
</evidence>
<keyword evidence="1 6" id="KW-0479">Metal-binding</keyword>
<dbReference type="Proteomes" id="UP000054260">
    <property type="component" value="Unassembled WGS sequence"/>
</dbReference>
<protein>
    <submittedName>
        <fullName evidence="9">Fructose-1,6-bisphosphate aldolase, class II</fullName>
    </submittedName>
</protein>
<feature type="binding site" evidence="6">
    <location>
        <position position="90"/>
    </location>
    <ligand>
        <name>Zn(2+)</name>
        <dbReference type="ChEBI" id="CHEBI:29105"/>
        <label>1</label>
        <note>catalytic</note>
    </ligand>
</feature>
<evidence type="ECO:0000313" key="9">
    <source>
        <dbReference type="EMBL" id="KUK91415.1"/>
    </source>
</evidence>
<feature type="active site" description="Proton donor" evidence="4">
    <location>
        <position position="89"/>
    </location>
</feature>
<evidence type="ECO:0000313" key="12">
    <source>
        <dbReference type="Proteomes" id="UP000264215"/>
    </source>
</evidence>
<comment type="caution">
    <text evidence="9">The sequence shown here is derived from an EMBL/GenBank/DDBJ whole genome shotgun (WGS) entry which is preliminary data.</text>
</comment>
<dbReference type="InterPro" id="IPR050246">
    <property type="entry name" value="Class_II_FBP_aldolase"/>
</dbReference>
<evidence type="ECO:0000256" key="1">
    <source>
        <dbReference type="ARBA" id="ARBA00022723"/>
    </source>
</evidence>
<dbReference type="EMBL" id="DQBS01000037">
    <property type="protein sequence ID" value="HCO69246.1"/>
    <property type="molecule type" value="Genomic_DNA"/>
</dbReference>
<reference evidence="7 12" key="3">
    <citation type="journal article" date="2018" name="Nat. Biotechnol.">
        <title>A standardized bacterial taxonomy based on genome phylogeny substantially revises the tree of life.</title>
        <authorList>
            <person name="Parks D.H."/>
            <person name="Chuvochina M."/>
            <person name="Waite D.W."/>
            <person name="Rinke C."/>
            <person name="Skarshewski A."/>
            <person name="Chaumeil P.A."/>
            <person name="Hugenholtz P."/>
        </authorList>
    </citation>
    <scope>NUCLEOTIDE SEQUENCE [LARGE SCALE GENOMIC DNA]</scope>
    <source>
        <strain evidence="7">UBA9905</strain>
    </source>
</reference>
<dbReference type="Proteomes" id="UP000055014">
    <property type="component" value="Unassembled WGS sequence"/>
</dbReference>
<dbReference type="PATRIC" id="fig|1236046.5.peg.625"/>
<dbReference type="GO" id="GO:0004332">
    <property type="term" value="F:fructose-bisphosphate aldolase activity"/>
    <property type="evidence" value="ECO:0007669"/>
    <property type="project" value="InterPro"/>
</dbReference>
<dbReference type="AlphaFoldDB" id="A0A101I9U9"/>
<evidence type="ECO:0000256" key="4">
    <source>
        <dbReference type="PIRSR" id="PIRSR001359-1"/>
    </source>
</evidence>
<dbReference type="GO" id="GO:0030388">
    <property type="term" value="P:fructose 1,6-bisphosphate metabolic process"/>
    <property type="evidence" value="ECO:0007669"/>
    <property type="project" value="InterPro"/>
</dbReference>
<dbReference type="PANTHER" id="PTHR30304:SF0">
    <property type="entry name" value="D-TAGATOSE-1,6-BISPHOSPHATE ALDOLASE SUBUNIT GATY-RELATED"/>
    <property type="match status" value="1"/>
</dbReference>
<dbReference type="PROSITE" id="PS00602">
    <property type="entry name" value="ALDOLASE_CLASS_II_1"/>
    <property type="match status" value="1"/>
</dbReference>
<feature type="binding site" evidence="5">
    <location>
        <begin position="218"/>
        <end position="220"/>
    </location>
    <ligand>
        <name>dihydroxyacetone phosphate</name>
        <dbReference type="ChEBI" id="CHEBI:57642"/>
    </ligand>
</feature>
<evidence type="ECO:0000313" key="7">
    <source>
        <dbReference type="EMBL" id="HCO69246.1"/>
    </source>
</evidence>
<dbReference type="NCBIfam" id="TIGR00167">
    <property type="entry name" value="cbbA"/>
    <property type="match status" value="1"/>
</dbReference>
<feature type="binding site" evidence="6">
    <location>
        <position position="111"/>
    </location>
    <ligand>
        <name>Zn(2+)</name>
        <dbReference type="ChEBI" id="CHEBI:29105"/>
        <label>2</label>
    </ligand>
</feature>
<dbReference type="InterPro" id="IPR011289">
    <property type="entry name" value="Fruc_bis_ald_class-2"/>
</dbReference>
<dbReference type="EMBL" id="LGGW01000002">
    <property type="protein sequence ID" value="KUK91415.1"/>
    <property type="molecule type" value="Genomic_DNA"/>
</dbReference>
<feature type="binding site" evidence="6">
    <location>
        <position position="187"/>
    </location>
    <ligand>
        <name>Zn(2+)</name>
        <dbReference type="ChEBI" id="CHEBI:29105"/>
        <label>1</label>
        <note>catalytic</note>
    </ligand>
</feature>
<accession>A0A101I9U9</accession>
<evidence type="ECO:0000256" key="3">
    <source>
        <dbReference type="ARBA" id="ARBA00023239"/>
    </source>
</evidence>
<gene>
    <name evidence="7" type="primary">fba</name>
    <name evidence="7" type="ORF">DIT26_01465</name>
    <name evidence="8" type="ORF">XD86_0037</name>
    <name evidence="9" type="ORF">XE02_0054</name>
</gene>
<dbReference type="GO" id="GO:0006096">
    <property type="term" value="P:glycolytic process"/>
    <property type="evidence" value="ECO:0007669"/>
    <property type="project" value="InterPro"/>
</dbReference>
<feature type="binding site" evidence="5">
    <location>
        <begin position="260"/>
        <end position="263"/>
    </location>
    <ligand>
        <name>dihydroxyacetone phosphate</name>
        <dbReference type="ChEBI" id="CHEBI:57642"/>
    </ligand>
</feature>
<dbReference type="CDD" id="cd00947">
    <property type="entry name" value="TBP_aldolase_IIB"/>
    <property type="match status" value="1"/>
</dbReference>